<sequence>MHKALHYCLLWLLAGTCYGSQPTLTFCHEDQNAYPWVMTDGTGLNLELLDLVQQALKLQVVYVAVPWRRCLSGMQQGLYDGAFAASFKLERQQMGRYPTDAGGRPDALRRLHTSRYTLYRRIGSAVSWDGQRFTHVTGRVGSLSGFSIRDLLLAHGLEVDESSRDPLALLQMLVHGRVDAVALQTMRGDFVLQANPQLAQQVEKLPQLLEEKPYYLMLSNALLMRDPKLAERIWSEVQRQRESATYQARVEAYLAQPGH</sequence>
<feature type="domain" description="Solute-binding protein family 3/N-terminal" evidence="1">
    <location>
        <begin position="32"/>
        <end position="96"/>
    </location>
</feature>
<keyword evidence="3" id="KW-1185">Reference proteome</keyword>
<dbReference type="InterPro" id="IPR001638">
    <property type="entry name" value="Solute-binding_3/MltF_N"/>
</dbReference>
<evidence type="ECO:0000313" key="3">
    <source>
        <dbReference type="Proteomes" id="UP000199467"/>
    </source>
</evidence>
<name>A0A1G6KF76_9GAMM</name>
<evidence type="ECO:0000313" key="2">
    <source>
        <dbReference type="EMBL" id="SDC29613.1"/>
    </source>
</evidence>
<accession>A0A1G6KF76</accession>
<evidence type="ECO:0000259" key="1">
    <source>
        <dbReference type="Pfam" id="PF00497"/>
    </source>
</evidence>
<dbReference type="RefSeq" id="WP_017675219.1">
    <property type="nucleotide sequence ID" value="NZ_FMZQ01000002.1"/>
</dbReference>
<dbReference type="EMBL" id="FMZQ01000002">
    <property type="protein sequence ID" value="SDC29613.1"/>
    <property type="molecule type" value="Genomic_DNA"/>
</dbReference>
<dbReference type="AlphaFoldDB" id="A0A1G6KF76"/>
<reference evidence="3" key="1">
    <citation type="submission" date="2016-10" db="EMBL/GenBank/DDBJ databases">
        <authorList>
            <person name="Varghese N."/>
            <person name="Submissions S."/>
        </authorList>
    </citation>
    <scope>NUCLEOTIDE SEQUENCE [LARGE SCALE GENOMIC DNA]</scope>
    <source>
        <strain evidence="3">DSM 26382</strain>
    </source>
</reference>
<dbReference type="SUPFAM" id="SSF53850">
    <property type="entry name" value="Periplasmic binding protein-like II"/>
    <property type="match status" value="1"/>
</dbReference>
<protein>
    <submittedName>
        <fullName evidence="2">Polar amino acid transport system substrate-binding protein</fullName>
    </submittedName>
</protein>
<proteinExistence type="predicted"/>
<dbReference type="Proteomes" id="UP000199467">
    <property type="component" value="Unassembled WGS sequence"/>
</dbReference>
<dbReference type="Gene3D" id="3.40.190.10">
    <property type="entry name" value="Periplasmic binding protein-like II"/>
    <property type="match status" value="2"/>
</dbReference>
<gene>
    <name evidence="2" type="ORF">SAMN05216576_1027</name>
</gene>
<dbReference type="Pfam" id="PF00497">
    <property type="entry name" value="SBP_bac_3"/>
    <property type="match status" value="1"/>
</dbReference>
<organism evidence="2 3">
    <name type="scientific">Ectopseudomonas chengduensis</name>
    <dbReference type="NCBI Taxonomy" id="489632"/>
    <lineage>
        <taxon>Bacteria</taxon>
        <taxon>Pseudomonadati</taxon>
        <taxon>Pseudomonadota</taxon>
        <taxon>Gammaproteobacteria</taxon>
        <taxon>Pseudomonadales</taxon>
        <taxon>Pseudomonadaceae</taxon>
        <taxon>Ectopseudomonas</taxon>
    </lineage>
</organism>